<dbReference type="EMBL" id="NIDN02000015">
    <property type="protein sequence ID" value="RLM00438.1"/>
    <property type="molecule type" value="Genomic_DNA"/>
</dbReference>
<keyword evidence="3" id="KW-1185">Reference proteome</keyword>
<accession>A0A229XGQ8</accession>
<dbReference type="STRING" id="1245748.A0A229XGQ8"/>
<reference evidence="2 3" key="1">
    <citation type="submission" date="2018-08" db="EMBL/GenBank/DDBJ databases">
        <title>Draft genome sequences of two Aspergillus turcosus clinical strains isolated from bronchoalveolar lavage fluid: one azole-susceptible and the other azole-resistant.</title>
        <authorList>
            <person name="Parent-Michaud M."/>
            <person name="Dufresne P.J."/>
            <person name="Fournier E."/>
            <person name="Martineau C."/>
            <person name="Moreira S."/>
            <person name="Perkins V."/>
            <person name="De Repentigny L."/>
            <person name="Dufresne S.F."/>
        </authorList>
    </citation>
    <scope>NUCLEOTIDE SEQUENCE [LARGE SCALE GENOMIC DNA]</scope>
    <source>
        <strain evidence="2">HMR AF 1038</strain>
    </source>
</reference>
<organism evidence="2 3">
    <name type="scientific">Aspergillus turcosus</name>
    <dbReference type="NCBI Taxonomy" id="1245748"/>
    <lineage>
        <taxon>Eukaryota</taxon>
        <taxon>Fungi</taxon>
        <taxon>Dikarya</taxon>
        <taxon>Ascomycota</taxon>
        <taxon>Pezizomycotina</taxon>
        <taxon>Eurotiomycetes</taxon>
        <taxon>Eurotiomycetidae</taxon>
        <taxon>Eurotiales</taxon>
        <taxon>Aspergillaceae</taxon>
        <taxon>Aspergillus</taxon>
        <taxon>Aspergillus subgen. Fumigati</taxon>
    </lineage>
</organism>
<keyword evidence="1" id="KW-0812">Transmembrane</keyword>
<keyword evidence="1" id="KW-1133">Transmembrane helix</keyword>
<feature type="transmembrane region" description="Helical" evidence="1">
    <location>
        <begin position="46"/>
        <end position="70"/>
    </location>
</feature>
<evidence type="ECO:0000313" key="3">
    <source>
        <dbReference type="Proteomes" id="UP000215289"/>
    </source>
</evidence>
<comment type="caution">
    <text evidence="2">The sequence shown here is derived from an EMBL/GenBank/DDBJ whole genome shotgun (WGS) entry which is preliminary data.</text>
</comment>
<feature type="transmembrane region" description="Helical" evidence="1">
    <location>
        <begin position="90"/>
        <end position="112"/>
    </location>
</feature>
<dbReference type="OrthoDB" id="2550114at2759"/>
<keyword evidence="1" id="KW-0472">Membrane</keyword>
<dbReference type="PANTHER" id="PTHR39605:SF1">
    <property type="entry name" value="MAJOR FACILITATOR SUPERFAMILY (MFS) PROFILE DOMAIN-CONTAINING PROTEIN"/>
    <property type="match status" value="1"/>
</dbReference>
<gene>
    <name evidence="2" type="ORF">CFD26_103954</name>
</gene>
<proteinExistence type="predicted"/>
<feature type="transmembrane region" description="Helical" evidence="1">
    <location>
        <begin position="119"/>
        <end position="142"/>
    </location>
</feature>
<dbReference type="PANTHER" id="PTHR39605">
    <property type="entry name" value="MAJOR FACILITATOR SUPERFAMILY (MFS) PROFILE DOMAIN-CONTAINING PROTEIN"/>
    <property type="match status" value="1"/>
</dbReference>
<dbReference type="Proteomes" id="UP000215289">
    <property type="component" value="Unassembled WGS sequence"/>
</dbReference>
<feature type="transmembrane region" description="Helical" evidence="1">
    <location>
        <begin position="12"/>
        <end position="34"/>
    </location>
</feature>
<evidence type="ECO:0000256" key="1">
    <source>
        <dbReference type="SAM" id="Phobius"/>
    </source>
</evidence>
<protein>
    <submittedName>
        <fullName evidence="2">Uncharacterized protein</fullName>
    </submittedName>
</protein>
<evidence type="ECO:0000313" key="2">
    <source>
        <dbReference type="EMBL" id="RLM00438.1"/>
    </source>
</evidence>
<sequence>MDVFYAYTYSTAGWLSLQAIPLIAMPQMIARIMLEEARQPSQIEIYFARCLGFSLLTIAALTIMMTGSIPLSSAVTEAVSVEDTDPKAPYAVPTLVVTSVYHAMSAFYAYTWYTTTDQLVFAVAMVGYFFVASIGLWCTLFASNHGKISRKTGADKRTTGFPFHNRVAERKHVEKSE</sequence>
<name>A0A229XGQ8_9EURO</name>
<dbReference type="AlphaFoldDB" id="A0A229XGQ8"/>